<keyword evidence="2" id="KW-1185">Reference proteome</keyword>
<evidence type="ECO:0000313" key="2">
    <source>
        <dbReference type="Proteomes" id="UP001319180"/>
    </source>
</evidence>
<dbReference type="Gene3D" id="1.20.910.10">
    <property type="entry name" value="Heme oxygenase-like"/>
    <property type="match status" value="1"/>
</dbReference>
<dbReference type="RefSeq" id="WP_254092271.1">
    <property type="nucleotide sequence ID" value="NZ_JAHESC010000035.1"/>
</dbReference>
<evidence type="ECO:0000313" key="1">
    <source>
        <dbReference type="EMBL" id="MBT1689046.1"/>
    </source>
</evidence>
<dbReference type="CDD" id="cd19166">
    <property type="entry name" value="HemeO-bac"/>
    <property type="match status" value="1"/>
</dbReference>
<dbReference type="InterPro" id="IPR016053">
    <property type="entry name" value="Haem_Oase-like"/>
</dbReference>
<dbReference type="SUPFAM" id="SSF48613">
    <property type="entry name" value="Heme oxygenase-like"/>
    <property type="match status" value="1"/>
</dbReference>
<dbReference type="GO" id="GO:0006788">
    <property type="term" value="P:heme oxidation"/>
    <property type="evidence" value="ECO:0007669"/>
    <property type="project" value="InterPro"/>
</dbReference>
<dbReference type="InterPro" id="IPR016084">
    <property type="entry name" value="Haem_Oase-like_multi-hlx"/>
</dbReference>
<sequence>METKTNISTNIKEATKDAHVALEKQVVQRLKSIRANADYAAFLKYFYAYFNHVEKAIAPYITESLLPDYKDRRNSSYIKNDILALGSAMEDLPATTVPTIDNHVKALGALYVMEGSIMGGSIIVKMLEKGGITDGVSFFSGYGEATGPMWGKFVAVMNREAITDTQQADMIRTANETFEHFSKVFEGSSAAPTAGASLAPSVSTGA</sequence>
<accession>A0AAP2GJ57</accession>
<dbReference type="Pfam" id="PF01126">
    <property type="entry name" value="Heme_oxygenase"/>
    <property type="match status" value="1"/>
</dbReference>
<dbReference type="EMBL" id="JAHESC010000035">
    <property type="protein sequence ID" value="MBT1689046.1"/>
    <property type="molecule type" value="Genomic_DNA"/>
</dbReference>
<name>A0AAP2GJ57_9BACT</name>
<dbReference type="GO" id="GO:0004392">
    <property type="term" value="F:heme oxygenase (decyclizing) activity"/>
    <property type="evidence" value="ECO:0007669"/>
    <property type="project" value="InterPro"/>
</dbReference>
<comment type="caution">
    <text evidence="1">The sequence shown here is derived from an EMBL/GenBank/DDBJ whole genome shotgun (WGS) entry which is preliminary data.</text>
</comment>
<dbReference type="AlphaFoldDB" id="A0AAP2GJ57"/>
<gene>
    <name evidence="1" type="ORF">KK078_20945</name>
</gene>
<dbReference type="Proteomes" id="UP001319180">
    <property type="component" value="Unassembled WGS sequence"/>
</dbReference>
<reference evidence="1 2" key="1">
    <citation type="submission" date="2021-05" db="EMBL/GenBank/DDBJ databases">
        <title>A Polyphasic approach of four new species of the genus Ohtaekwangia: Ohtaekwangia histidinii sp. nov., Ohtaekwangia cretensis sp. nov., Ohtaekwangia indiensis sp. nov., Ohtaekwangia reichenbachii sp. nov. from diverse environment.</title>
        <authorList>
            <person name="Octaviana S."/>
        </authorList>
    </citation>
    <scope>NUCLEOTIDE SEQUENCE [LARGE SCALE GENOMIC DNA]</scope>
    <source>
        <strain evidence="1 2">PWU37</strain>
    </source>
</reference>
<proteinExistence type="predicted"/>
<organism evidence="1 2">
    <name type="scientific">Dawidia soli</name>
    <dbReference type="NCBI Taxonomy" id="2782352"/>
    <lineage>
        <taxon>Bacteria</taxon>
        <taxon>Pseudomonadati</taxon>
        <taxon>Bacteroidota</taxon>
        <taxon>Cytophagia</taxon>
        <taxon>Cytophagales</taxon>
        <taxon>Chryseotaleaceae</taxon>
        <taxon>Dawidia</taxon>
    </lineage>
</organism>
<protein>
    <submittedName>
        <fullName evidence="1">Biliverdin-producing heme oxygenase</fullName>
    </submittedName>
</protein>